<keyword evidence="4" id="KW-1185">Reference proteome</keyword>
<evidence type="ECO:0000256" key="1">
    <source>
        <dbReference type="SAM" id="MobiDB-lite"/>
    </source>
</evidence>
<evidence type="ECO:0000259" key="2">
    <source>
        <dbReference type="PROSITE" id="PS51819"/>
    </source>
</evidence>
<dbReference type="EMBL" id="CP014989">
    <property type="protein sequence ID" value="ANS78925.1"/>
    <property type="molecule type" value="Genomic_DNA"/>
</dbReference>
<feature type="region of interest" description="Disordered" evidence="1">
    <location>
        <begin position="47"/>
        <end position="68"/>
    </location>
</feature>
<gene>
    <name evidence="3" type="ORF">SGUI_1529</name>
</gene>
<evidence type="ECO:0000313" key="3">
    <source>
        <dbReference type="EMBL" id="ANS78925.1"/>
    </source>
</evidence>
<dbReference type="PROSITE" id="PS51819">
    <property type="entry name" value="VOC"/>
    <property type="match status" value="1"/>
</dbReference>
<dbReference type="PANTHER" id="PTHR34109:SF1">
    <property type="entry name" value="VOC DOMAIN-CONTAINING PROTEIN"/>
    <property type="match status" value="1"/>
</dbReference>
<organism evidence="3 4">
    <name type="scientific">Serinicoccus hydrothermalis</name>
    <dbReference type="NCBI Taxonomy" id="1758689"/>
    <lineage>
        <taxon>Bacteria</taxon>
        <taxon>Bacillati</taxon>
        <taxon>Actinomycetota</taxon>
        <taxon>Actinomycetes</taxon>
        <taxon>Micrococcales</taxon>
        <taxon>Ornithinimicrobiaceae</taxon>
        <taxon>Serinicoccus</taxon>
    </lineage>
</organism>
<dbReference type="AlphaFoldDB" id="A0A1B1NC22"/>
<dbReference type="PANTHER" id="PTHR34109">
    <property type="entry name" value="BNAUNNG04460D PROTEIN-RELATED"/>
    <property type="match status" value="1"/>
</dbReference>
<dbReference type="Gene3D" id="3.30.720.110">
    <property type="match status" value="1"/>
</dbReference>
<dbReference type="Proteomes" id="UP000092482">
    <property type="component" value="Chromosome"/>
</dbReference>
<accession>A0A1B1NC22</accession>
<dbReference type="InterPro" id="IPR029068">
    <property type="entry name" value="Glyas_Bleomycin-R_OHBP_Dase"/>
</dbReference>
<name>A0A1B1NC22_9MICO</name>
<dbReference type="InterPro" id="IPR037523">
    <property type="entry name" value="VOC_core"/>
</dbReference>
<proteinExistence type="predicted"/>
<reference evidence="3 4" key="1">
    <citation type="submission" date="2016-03" db="EMBL/GenBank/DDBJ databases">
        <title>Shallow-sea hydrothermal system.</title>
        <authorList>
            <person name="Tang K."/>
        </authorList>
    </citation>
    <scope>NUCLEOTIDE SEQUENCE [LARGE SCALE GENOMIC DNA]</scope>
    <source>
        <strain evidence="3 4">JLT9</strain>
    </source>
</reference>
<dbReference type="KEGG" id="serj:SGUI_1529"/>
<evidence type="ECO:0000313" key="4">
    <source>
        <dbReference type="Proteomes" id="UP000092482"/>
    </source>
</evidence>
<dbReference type="SUPFAM" id="SSF54593">
    <property type="entry name" value="Glyoxalase/Bleomycin resistance protein/Dihydroxybiphenyl dioxygenase"/>
    <property type="match status" value="1"/>
</dbReference>
<dbReference type="STRING" id="1758689.SGUI_1529"/>
<sequence>MSPKLVVRDADAALTFYAEVLGARLLTRHTMGESVVFAALELPDGGQVQVKDPDDADPAPAGGGTGVILDVLTDDPDAVMARALERGAEEVFPVDDQPYGSRQGRFRDPFGHQWIVGTEVTMADADVQAALDEWAQQA</sequence>
<dbReference type="InterPro" id="IPR004360">
    <property type="entry name" value="Glyas_Fos-R_dOase_dom"/>
</dbReference>
<feature type="domain" description="VOC" evidence="2">
    <location>
        <begin position="1"/>
        <end position="119"/>
    </location>
</feature>
<dbReference type="Pfam" id="PF00903">
    <property type="entry name" value="Glyoxalase"/>
    <property type="match status" value="1"/>
</dbReference>
<dbReference type="Gene3D" id="3.30.720.120">
    <property type="match status" value="1"/>
</dbReference>
<protein>
    <submittedName>
        <fullName evidence="3">Glyoxalase family protein</fullName>
    </submittedName>
</protein>